<keyword evidence="1" id="KW-0378">Hydrolase</keyword>
<name>A5LFV7_9EUGL</name>
<dbReference type="GO" id="GO:0004567">
    <property type="term" value="F:beta-mannosidase activity"/>
    <property type="evidence" value="ECO:0007669"/>
    <property type="project" value="TreeGrafter"/>
</dbReference>
<feature type="region of interest" description="Disordered" evidence="2">
    <location>
        <begin position="340"/>
        <end position="361"/>
    </location>
</feature>
<keyword evidence="1" id="KW-0326">Glycosidase</keyword>
<accession>A5LFV7</accession>
<sequence>IAATANGGGGTLLGPAANYRQRHAGGNAEMLRLMKAAVAVPSRIAHQTTSSASTRLPRRAVEAQSMLSQVQQAACMAEETRWYRHGATRLDQPTLGALYWQLNGVWTAPSWASSDADGSRRLLHGAMAAIFGGPSLRIVGGEGGGGGVAANATLDVYVPNDAPFALRNVRVAIDVVCFHMDSQQRSPSWTVTKDAATVTLPVVPVVRGAAATVSWSRLGCGGAGEVGNIEGAMLLALPRLVGGSLGGHATGTSAVYSAASAAWPTLASLPLPPKPNCTVAVTGVALGSVGFLLRCDAPAHYVRLQRRPGAEALPPGTFTPDGFTALPGVPVRVTFTPLVEEEEEEEPQSGRISRRTSVWRR</sequence>
<dbReference type="InterPro" id="IPR017853">
    <property type="entry name" value="GH"/>
</dbReference>
<organism evidence="3">
    <name type="scientific">Neobodo saliens</name>
    <dbReference type="NCBI Taxonomy" id="351712"/>
    <lineage>
        <taxon>Eukaryota</taxon>
        <taxon>Discoba</taxon>
        <taxon>Euglenozoa</taxon>
        <taxon>Kinetoplastea</taxon>
        <taxon>Metakinetoplastina</taxon>
        <taxon>Neobodonida</taxon>
        <taxon>Neobodo</taxon>
    </lineage>
</organism>
<dbReference type="SUPFAM" id="SSF51445">
    <property type="entry name" value="(Trans)glycosidases"/>
    <property type="match status" value="1"/>
</dbReference>
<reference evidence="3" key="1">
    <citation type="journal article" date="2005" name="J. Mol. Evol.">
        <title>The origin of dihydroorotate dehydrogenase genes of kinetoplastids, with special reference to their biological significance and adaptation to anaerobic, parasitic conditions.</title>
        <authorList>
            <person name="Annoura T."/>
            <person name="Nara T."/>
            <person name="Makiuchi T."/>
            <person name="Hashimoto T."/>
            <person name="Aoki T."/>
        </authorList>
    </citation>
    <scope>NUCLEOTIDE SEQUENCE</scope>
</reference>
<dbReference type="PANTHER" id="PTHR43730">
    <property type="entry name" value="BETA-MANNOSIDASE"/>
    <property type="match status" value="1"/>
</dbReference>
<dbReference type="Gene3D" id="3.20.20.80">
    <property type="entry name" value="Glycosidases"/>
    <property type="match status" value="1"/>
</dbReference>
<dbReference type="PANTHER" id="PTHR43730:SF1">
    <property type="entry name" value="BETA-MANNOSIDASE"/>
    <property type="match status" value="1"/>
</dbReference>
<gene>
    <name evidence="3" type="primary">manba</name>
</gene>
<feature type="non-terminal residue" evidence="3">
    <location>
        <position position="1"/>
    </location>
</feature>
<evidence type="ECO:0000313" key="3">
    <source>
        <dbReference type="EMBL" id="BAF63682.1"/>
    </source>
</evidence>
<protein>
    <submittedName>
        <fullName evidence="3">Putative lysosomal beta A mannosidase</fullName>
    </submittedName>
</protein>
<dbReference type="InterPro" id="IPR050887">
    <property type="entry name" value="Beta-mannosidase_GH2"/>
</dbReference>
<dbReference type="EMBL" id="AB159227">
    <property type="protein sequence ID" value="BAF63682.1"/>
    <property type="molecule type" value="Genomic_DNA"/>
</dbReference>
<proteinExistence type="predicted"/>
<dbReference type="GO" id="GO:0006516">
    <property type="term" value="P:glycoprotein catabolic process"/>
    <property type="evidence" value="ECO:0007669"/>
    <property type="project" value="TreeGrafter"/>
</dbReference>
<feature type="compositionally biased region" description="Basic residues" evidence="2">
    <location>
        <begin position="352"/>
        <end position="361"/>
    </location>
</feature>
<evidence type="ECO:0000256" key="1">
    <source>
        <dbReference type="ARBA" id="ARBA00023295"/>
    </source>
</evidence>
<evidence type="ECO:0000256" key="2">
    <source>
        <dbReference type="SAM" id="MobiDB-lite"/>
    </source>
</evidence>
<dbReference type="AlphaFoldDB" id="A5LFV7"/>